<protein>
    <submittedName>
        <fullName evidence="7">Phosphoglucomutase/phosphomannomutase, alpha/beta/alpha domain II family protein</fullName>
    </submittedName>
</protein>
<dbReference type="PRINTS" id="PR00509">
    <property type="entry name" value="PGMPMM"/>
</dbReference>
<evidence type="ECO:0000256" key="1">
    <source>
        <dbReference type="ARBA" id="ARBA00001946"/>
    </source>
</evidence>
<name>A0A0A7FTZ9_9CLOT</name>
<dbReference type="Gene3D" id="3.30.310.50">
    <property type="entry name" value="Alpha-D-phosphohexomutase, C-terminal domain"/>
    <property type="match status" value="1"/>
</dbReference>
<reference evidence="7 8" key="1">
    <citation type="journal article" date="2015" name="Infect. Genet. Evol.">
        <title>Genomic sequences of six botulinum neurotoxin-producing strains representing three clostridial species illustrate the mobility and diversity of botulinum neurotoxin genes.</title>
        <authorList>
            <person name="Smith T.J."/>
            <person name="Hill K.K."/>
            <person name="Xie G."/>
            <person name="Foley B.T."/>
            <person name="Williamson C.H."/>
            <person name="Foster J.T."/>
            <person name="Johnson S.L."/>
            <person name="Chertkov O."/>
            <person name="Teshima H."/>
            <person name="Gibbons H.S."/>
            <person name="Johnsky L.A."/>
            <person name="Karavis M.A."/>
            <person name="Smith L.A."/>
        </authorList>
    </citation>
    <scope>NUCLEOTIDE SEQUENCE [LARGE SCALE GENOMIC DNA]</scope>
    <source>
        <strain evidence="7">Sullivan</strain>
    </source>
</reference>
<dbReference type="InterPro" id="IPR005845">
    <property type="entry name" value="A-D-PHexomutase_a/b/a-II"/>
</dbReference>
<evidence type="ECO:0000256" key="3">
    <source>
        <dbReference type="ARBA" id="ARBA00022553"/>
    </source>
</evidence>
<dbReference type="STRING" id="1561.NPD11_2058"/>
<dbReference type="CDD" id="cd03089">
    <property type="entry name" value="PMM_PGM"/>
    <property type="match status" value="1"/>
</dbReference>
<gene>
    <name evidence="7" type="ORF">U729_934</name>
</gene>
<keyword evidence="8" id="KW-1185">Reference proteome</keyword>
<accession>A0A0A7FTZ9</accession>
<feature type="domain" description="Alpha-D-phosphohexomutase alpha/beta/alpha" evidence="5">
    <location>
        <begin position="171"/>
        <end position="273"/>
    </location>
</feature>
<comment type="cofactor">
    <cofactor evidence="1">
        <name>Mg(2+)</name>
        <dbReference type="ChEBI" id="CHEBI:18420"/>
    </cofactor>
</comment>
<proteinExistence type="inferred from homology"/>
<dbReference type="SUPFAM" id="SSF53738">
    <property type="entry name" value="Phosphoglucomutase, first 3 domains"/>
    <property type="match status" value="3"/>
</dbReference>
<dbReference type="Proteomes" id="UP000030635">
    <property type="component" value="Chromosome"/>
</dbReference>
<dbReference type="Pfam" id="PF02880">
    <property type="entry name" value="PGM_PMM_III"/>
    <property type="match status" value="1"/>
</dbReference>
<evidence type="ECO:0000256" key="2">
    <source>
        <dbReference type="ARBA" id="ARBA00010231"/>
    </source>
</evidence>
<dbReference type="EMBL" id="CP006905">
    <property type="protein sequence ID" value="AIY83063.1"/>
    <property type="molecule type" value="Genomic_DNA"/>
</dbReference>
<evidence type="ECO:0000259" key="5">
    <source>
        <dbReference type="Pfam" id="PF02879"/>
    </source>
</evidence>
<dbReference type="Gene3D" id="3.40.120.10">
    <property type="entry name" value="Alpha-D-Glucose-1,6-Bisphosphate, subunit A, domain 3"/>
    <property type="match status" value="3"/>
</dbReference>
<dbReference type="InterPro" id="IPR005846">
    <property type="entry name" value="A-D-PHexomutase_a/b/a-III"/>
</dbReference>
<dbReference type="InterPro" id="IPR005841">
    <property type="entry name" value="Alpha-D-phosphohexomutase_SF"/>
</dbReference>
<dbReference type="InterPro" id="IPR005844">
    <property type="entry name" value="A-D-PHexomutase_a/b/a-I"/>
</dbReference>
<sequence>MERLHELKNGTDIRGVSLENKERPVNLTVNEVRLISKGFYEWLLNNKKGKNLKVAIGCDSRLSGECFKKEVINTLLAYGAKVYDCNMATTPAMFMTTVMDDYDCDGAIMITASHLPYYYNGLKFFTKDGGVDKKDIDEIINFSINNSLKESNDGKLEIRRLIDDYSKILVDKIRLAVDSKKNYKKPLEGLNIIVDAGNGSGGFFANKVLEELGASTKGSQFLNPDGNFPNHIPNPENKEAIESICQAVIKNKSDLGIIFDTDVDRAAIVDKYGNPINKDALIALISVIILNEYPGSAIVTDSITTDGLSRFIERLGGKHHRFKRGYKNVINEGIRLNGENEECHLAIETSGHAAIKENYFLDDGAFLVSKILVYVAKLAERGKDIGELIKELEEPLESIEYRINIDRENYRDFGEGILKDLEECIKNSNEFKLPEKNYEGVRVICDSPKHNGWFLLRLSLHEPLLALNIQSDVENGVKNIEGFVKQFLEDYNLKF</sequence>
<dbReference type="InterPro" id="IPR050060">
    <property type="entry name" value="Phosphoglucosamine_mutase"/>
</dbReference>
<dbReference type="PANTHER" id="PTHR42946:SF1">
    <property type="entry name" value="PHOSPHOGLUCOMUTASE (ALPHA-D-GLUCOSE-1,6-BISPHOSPHATE-DEPENDENT)"/>
    <property type="match status" value="1"/>
</dbReference>
<dbReference type="InterPro" id="IPR016055">
    <property type="entry name" value="A-D-PHexomutase_a/b/a-I/II/III"/>
</dbReference>
<comment type="similarity">
    <text evidence="2">Belongs to the phosphohexose mutase family.</text>
</comment>
<dbReference type="KEGG" id="cbv:U729_934"/>
<keyword evidence="3" id="KW-0597">Phosphoprotein</keyword>
<evidence type="ECO:0000313" key="8">
    <source>
        <dbReference type="Proteomes" id="UP000030635"/>
    </source>
</evidence>
<evidence type="ECO:0000259" key="4">
    <source>
        <dbReference type="Pfam" id="PF02878"/>
    </source>
</evidence>
<dbReference type="eggNOG" id="COG1109">
    <property type="taxonomic scope" value="Bacteria"/>
</dbReference>
<dbReference type="Pfam" id="PF02878">
    <property type="entry name" value="PGM_PMM_I"/>
    <property type="match status" value="1"/>
</dbReference>
<dbReference type="GO" id="GO:0004615">
    <property type="term" value="F:phosphomannomutase activity"/>
    <property type="evidence" value="ECO:0007669"/>
    <property type="project" value="TreeGrafter"/>
</dbReference>
<dbReference type="HOGENOM" id="CLU_016950_6_0_9"/>
<organism evidence="7 8">
    <name type="scientific">Clostridium baratii str. Sullivan</name>
    <dbReference type="NCBI Taxonomy" id="1415775"/>
    <lineage>
        <taxon>Bacteria</taxon>
        <taxon>Bacillati</taxon>
        <taxon>Bacillota</taxon>
        <taxon>Clostridia</taxon>
        <taxon>Eubacteriales</taxon>
        <taxon>Clostridiaceae</taxon>
        <taxon>Clostridium</taxon>
    </lineage>
</organism>
<dbReference type="Pfam" id="PF02879">
    <property type="entry name" value="PGM_PMM_II"/>
    <property type="match status" value="1"/>
</dbReference>
<dbReference type="PANTHER" id="PTHR42946">
    <property type="entry name" value="PHOSPHOHEXOSE MUTASE"/>
    <property type="match status" value="1"/>
</dbReference>
<dbReference type="GO" id="GO:0005975">
    <property type="term" value="P:carbohydrate metabolic process"/>
    <property type="evidence" value="ECO:0007669"/>
    <property type="project" value="InterPro"/>
</dbReference>
<feature type="domain" description="Alpha-D-phosphohexomutase alpha/beta/alpha" evidence="4">
    <location>
        <begin position="10"/>
        <end position="146"/>
    </location>
</feature>
<evidence type="ECO:0000259" key="6">
    <source>
        <dbReference type="Pfam" id="PF02880"/>
    </source>
</evidence>
<dbReference type="OrthoDB" id="9806956at2"/>
<dbReference type="RefSeq" id="WP_039312073.1">
    <property type="nucleotide sequence ID" value="NZ_CP006905.1"/>
</dbReference>
<dbReference type="AlphaFoldDB" id="A0A0A7FTZ9"/>
<evidence type="ECO:0000313" key="7">
    <source>
        <dbReference type="EMBL" id="AIY83063.1"/>
    </source>
</evidence>
<feature type="domain" description="Alpha-D-phosphohexomutase alpha/beta/alpha" evidence="6">
    <location>
        <begin position="278"/>
        <end position="393"/>
    </location>
</feature>
<dbReference type="FunFam" id="3.40.120.10:FF:000010">
    <property type="entry name" value="phosphomannomutase/phosphoglucomutase isoform X1"/>
    <property type="match status" value="1"/>
</dbReference>